<evidence type="ECO:0000256" key="5">
    <source>
        <dbReference type="SAM" id="MobiDB-lite"/>
    </source>
</evidence>
<evidence type="ECO:0000313" key="7">
    <source>
        <dbReference type="EMBL" id="RAI37790.1"/>
    </source>
</evidence>
<evidence type="ECO:0000256" key="2">
    <source>
        <dbReference type="ARBA" id="ARBA00023015"/>
    </source>
</evidence>
<evidence type="ECO:0000256" key="3">
    <source>
        <dbReference type="ARBA" id="ARBA00023125"/>
    </source>
</evidence>
<dbReference type="Proteomes" id="UP000248863">
    <property type="component" value="Unassembled WGS sequence"/>
</dbReference>
<dbReference type="InterPro" id="IPR005119">
    <property type="entry name" value="LysR_subst-bd"/>
</dbReference>
<reference evidence="7 8" key="1">
    <citation type="submission" date="2017-07" db="EMBL/GenBank/DDBJ databases">
        <title>Draft Genome Sequences of Select Purple Nonsulfur Bacteria.</title>
        <authorList>
            <person name="Lasarre B."/>
            <person name="Mckinlay J.B."/>
        </authorList>
    </citation>
    <scope>NUCLEOTIDE SEQUENCE [LARGE SCALE GENOMIC DNA]</scope>
    <source>
        <strain evidence="7 8">DSM 11907</strain>
    </source>
</reference>
<feature type="region of interest" description="Disordered" evidence="5">
    <location>
        <begin position="1"/>
        <end position="33"/>
    </location>
</feature>
<evidence type="ECO:0000259" key="6">
    <source>
        <dbReference type="PROSITE" id="PS50931"/>
    </source>
</evidence>
<dbReference type="GO" id="GO:0003700">
    <property type="term" value="F:DNA-binding transcription factor activity"/>
    <property type="evidence" value="ECO:0007669"/>
    <property type="project" value="InterPro"/>
</dbReference>
<organism evidence="7 8">
    <name type="scientific">Rhodoplanes elegans</name>
    <dbReference type="NCBI Taxonomy" id="29408"/>
    <lineage>
        <taxon>Bacteria</taxon>
        <taxon>Pseudomonadati</taxon>
        <taxon>Pseudomonadota</taxon>
        <taxon>Alphaproteobacteria</taxon>
        <taxon>Hyphomicrobiales</taxon>
        <taxon>Nitrobacteraceae</taxon>
        <taxon>Rhodoplanes</taxon>
    </lineage>
</organism>
<evidence type="ECO:0000256" key="1">
    <source>
        <dbReference type="ARBA" id="ARBA00009437"/>
    </source>
</evidence>
<dbReference type="Pfam" id="PF03466">
    <property type="entry name" value="LysR_substrate"/>
    <property type="match status" value="1"/>
</dbReference>
<keyword evidence="4" id="KW-0804">Transcription</keyword>
<evidence type="ECO:0000256" key="4">
    <source>
        <dbReference type="ARBA" id="ARBA00023163"/>
    </source>
</evidence>
<gene>
    <name evidence="7" type="ORF">CH338_14905</name>
</gene>
<name>A0A327KG99_9BRAD</name>
<dbReference type="SUPFAM" id="SSF53850">
    <property type="entry name" value="Periplasmic binding protein-like II"/>
    <property type="match status" value="1"/>
</dbReference>
<dbReference type="AlphaFoldDB" id="A0A327KG99"/>
<proteinExistence type="inferred from homology"/>
<dbReference type="GO" id="GO:0043565">
    <property type="term" value="F:sequence-specific DNA binding"/>
    <property type="evidence" value="ECO:0007669"/>
    <property type="project" value="TreeGrafter"/>
</dbReference>
<dbReference type="Gene3D" id="3.40.190.290">
    <property type="match status" value="1"/>
</dbReference>
<dbReference type="EMBL" id="NPEU01000162">
    <property type="protein sequence ID" value="RAI37790.1"/>
    <property type="molecule type" value="Genomic_DNA"/>
</dbReference>
<dbReference type="SUPFAM" id="SSF46785">
    <property type="entry name" value="Winged helix' DNA-binding domain"/>
    <property type="match status" value="1"/>
</dbReference>
<accession>A0A327KG99</accession>
<keyword evidence="8" id="KW-1185">Reference proteome</keyword>
<dbReference type="PANTHER" id="PTHR30427">
    <property type="entry name" value="TRANSCRIPTIONAL ACTIVATOR PROTEIN LYSR"/>
    <property type="match status" value="1"/>
</dbReference>
<keyword evidence="3" id="KW-0238">DNA-binding</keyword>
<dbReference type="GO" id="GO:0010628">
    <property type="term" value="P:positive regulation of gene expression"/>
    <property type="evidence" value="ECO:0007669"/>
    <property type="project" value="TreeGrafter"/>
</dbReference>
<comment type="caution">
    <text evidence="7">The sequence shown here is derived from an EMBL/GenBank/DDBJ whole genome shotgun (WGS) entry which is preliminary data.</text>
</comment>
<dbReference type="InterPro" id="IPR036388">
    <property type="entry name" value="WH-like_DNA-bd_sf"/>
</dbReference>
<dbReference type="OrthoDB" id="7260751at2"/>
<dbReference type="Pfam" id="PF00126">
    <property type="entry name" value="HTH_1"/>
    <property type="match status" value="1"/>
</dbReference>
<dbReference type="GO" id="GO:0009089">
    <property type="term" value="P:lysine biosynthetic process via diaminopimelate"/>
    <property type="evidence" value="ECO:0007669"/>
    <property type="project" value="TreeGrafter"/>
</dbReference>
<feature type="compositionally biased region" description="Basic and acidic residues" evidence="5">
    <location>
        <begin position="381"/>
        <end position="391"/>
    </location>
</feature>
<dbReference type="PANTHER" id="PTHR30427:SF1">
    <property type="entry name" value="TRANSCRIPTIONAL ACTIVATOR PROTEIN LYSR"/>
    <property type="match status" value="1"/>
</dbReference>
<feature type="domain" description="HTH lysR-type" evidence="6">
    <location>
        <begin position="74"/>
        <end position="131"/>
    </location>
</feature>
<comment type="similarity">
    <text evidence="1">Belongs to the LysR transcriptional regulatory family.</text>
</comment>
<evidence type="ECO:0000313" key="8">
    <source>
        <dbReference type="Proteomes" id="UP000248863"/>
    </source>
</evidence>
<sequence length="391" mass="41059">MRSAKASTAAMVGPVMLDSSSRTRPQRALGRVRPTRMAAGQWMRPTDPNIIVVLPLMCSKCRLVQRSCSRVMMLSLRELDVFRRIMELGSITAAAEALHVSQPAVSRMLQQAEQRLGFPLFLRHRKRLVATSEAQALFPDTVGAFAALDVVQRRAADLKAGTAGVLAIAATAGFANTLLAPAVARFRAARPDAVVTLEATRALEVATRVADHRADLGFIIDTITVPGVSVSDLCASAFGAVMPPGHPLAQQPAVTPADLVGEPLICLGRGLPLGLLAMRVFAEADVPLSVAIEVTQSTVACAMVRAGAGIALLDGLGLMGEASGDLVLRPLRPAATVKGRLVLPRHRPPSRLAEAFVTVVREVIADSDPALLAGPSGPDAGARRQDLAGAD</sequence>
<dbReference type="InterPro" id="IPR036390">
    <property type="entry name" value="WH_DNA-bd_sf"/>
</dbReference>
<keyword evidence="2" id="KW-0805">Transcription regulation</keyword>
<dbReference type="PRINTS" id="PR00039">
    <property type="entry name" value="HTHLYSR"/>
</dbReference>
<dbReference type="Gene3D" id="1.10.10.10">
    <property type="entry name" value="Winged helix-like DNA-binding domain superfamily/Winged helix DNA-binding domain"/>
    <property type="match status" value="1"/>
</dbReference>
<dbReference type="PROSITE" id="PS50931">
    <property type="entry name" value="HTH_LYSR"/>
    <property type="match status" value="1"/>
</dbReference>
<feature type="region of interest" description="Disordered" evidence="5">
    <location>
        <begin position="371"/>
        <end position="391"/>
    </location>
</feature>
<dbReference type="InterPro" id="IPR000847">
    <property type="entry name" value="LysR_HTH_N"/>
</dbReference>
<protein>
    <recommendedName>
        <fullName evidence="6">HTH lysR-type domain-containing protein</fullName>
    </recommendedName>
</protein>